<feature type="signal peptide" evidence="5">
    <location>
        <begin position="1"/>
        <end position="19"/>
    </location>
</feature>
<comment type="caution">
    <text evidence="7">The sequence shown here is derived from an EMBL/GenBank/DDBJ whole genome shotgun (WGS) entry which is preliminary data.</text>
</comment>
<keyword evidence="2" id="KW-0812">Transmembrane</keyword>
<evidence type="ECO:0000256" key="2">
    <source>
        <dbReference type="ARBA" id="ARBA00022692"/>
    </source>
</evidence>
<sequence length="229" mass="25759">MSGSVCVVYLSLFIVISSCAKLNVKLAAILPRMDSRKFSIHNIQPVLQYTTDYVERTILPNVHISVNYANSRCTSKDAPIAAFNFYMKNEVNVFFGPVCDYSLAPVARYAPYWNIPVLSPGGFAHDFGDDKRIANAEYSSLTRVGATFNSLAVSMIDMVKEFKWRRVKVIYDGNGHGNITPRFCFLAAAAFVAYSKNFKLAYDFHIYIPSNHDIEDMLKEKIGNDYSGK</sequence>
<dbReference type="AlphaFoldDB" id="A0AAN8PTH8"/>
<dbReference type="InterPro" id="IPR052612">
    <property type="entry name" value="ANP_Clearance_Receptor"/>
</dbReference>
<dbReference type="GO" id="GO:0007165">
    <property type="term" value="P:signal transduction"/>
    <property type="evidence" value="ECO:0007669"/>
    <property type="project" value="TreeGrafter"/>
</dbReference>
<dbReference type="GO" id="GO:0038023">
    <property type="term" value="F:signaling receptor activity"/>
    <property type="evidence" value="ECO:0007669"/>
    <property type="project" value="TreeGrafter"/>
</dbReference>
<feature type="chain" id="PRO_5042982465" description="Receptor ligand binding region domain-containing protein" evidence="5">
    <location>
        <begin position="20"/>
        <end position="229"/>
    </location>
</feature>
<keyword evidence="4" id="KW-0472">Membrane</keyword>
<feature type="domain" description="Receptor ligand binding region" evidence="6">
    <location>
        <begin position="46"/>
        <end position="178"/>
    </location>
</feature>
<dbReference type="InterPro" id="IPR001828">
    <property type="entry name" value="ANF_lig-bd_rcpt"/>
</dbReference>
<dbReference type="PANTHER" id="PTHR44755:SF11">
    <property type="entry name" value="ATRIAL NATRIURETIC PEPTIDE RECEPTOR 3 ISOFORM X1"/>
    <property type="match status" value="1"/>
</dbReference>
<dbReference type="EMBL" id="JAZGQO010000006">
    <property type="protein sequence ID" value="KAK6184932.1"/>
    <property type="molecule type" value="Genomic_DNA"/>
</dbReference>
<proteinExistence type="predicted"/>
<evidence type="ECO:0000256" key="5">
    <source>
        <dbReference type="SAM" id="SignalP"/>
    </source>
</evidence>
<dbReference type="SUPFAM" id="SSF53822">
    <property type="entry name" value="Periplasmic binding protein-like I"/>
    <property type="match status" value="1"/>
</dbReference>
<keyword evidence="8" id="KW-1185">Reference proteome</keyword>
<dbReference type="InterPro" id="IPR028082">
    <property type="entry name" value="Peripla_BP_I"/>
</dbReference>
<name>A0AAN8PTH8_PATCE</name>
<evidence type="ECO:0000313" key="8">
    <source>
        <dbReference type="Proteomes" id="UP001347796"/>
    </source>
</evidence>
<evidence type="ECO:0000256" key="3">
    <source>
        <dbReference type="ARBA" id="ARBA00022989"/>
    </source>
</evidence>
<dbReference type="GO" id="GO:0017046">
    <property type="term" value="F:peptide hormone binding"/>
    <property type="evidence" value="ECO:0007669"/>
    <property type="project" value="TreeGrafter"/>
</dbReference>
<reference evidence="7 8" key="1">
    <citation type="submission" date="2024-01" db="EMBL/GenBank/DDBJ databases">
        <title>The genome of the rayed Mediterranean limpet Patella caerulea (Linnaeus, 1758).</title>
        <authorList>
            <person name="Anh-Thu Weber A."/>
            <person name="Halstead-Nussloch G."/>
        </authorList>
    </citation>
    <scope>NUCLEOTIDE SEQUENCE [LARGE SCALE GENOMIC DNA]</scope>
    <source>
        <strain evidence="7">AATW-2023a</strain>
        <tissue evidence="7">Whole specimen</tissue>
    </source>
</reference>
<evidence type="ECO:0000256" key="4">
    <source>
        <dbReference type="ARBA" id="ARBA00023136"/>
    </source>
</evidence>
<evidence type="ECO:0000259" key="6">
    <source>
        <dbReference type="Pfam" id="PF01094"/>
    </source>
</evidence>
<gene>
    <name evidence="7" type="ORF">SNE40_007280</name>
</gene>
<evidence type="ECO:0000256" key="1">
    <source>
        <dbReference type="ARBA" id="ARBA00004370"/>
    </source>
</evidence>
<organism evidence="7 8">
    <name type="scientific">Patella caerulea</name>
    <name type="common">Rayed Mediterranean limpet</name>
    <dbReference type="NCBI Taxonomy" id="87958"/>
    <lineage>
        <taxon>Eukaryota</taxon>
        <taxon>Metazoa</taxon>
        <taxon>Spiralia</taxon>
        <taxon>Lophotrochozoa</taxon>
        <taxon>Mollusca</taxon>
        <taxon>Gastropoda</taxon>
        <taxon>Patellogastropoda</taxon>
        <taxon>Patelloidea</taxon>
        <taxon>Patellidae</taxon>
        <taxon>Patella</taxon>
    </lineage>
</organism>
<dbReference type="Gene3D" id="3.40.50.2300">
    <property type="match status" value="1"/>
</dbReference>
<accession>A0AAN8PTH8</accession>
<dbReference type="GO" id="GO:0016020">
    <property type="term" value="C:membrane"/>
    <property type="evidence" value="ECO:0007669"/>
    <property type="project" value="UniProtKB-SubCell"/>
</dbReference>
<evidence type="ECO:0000313" key="7">
    <source>
        <dbReference type="EMBL" id="KAK6184932.1"/>
    </source>
</evidence>
<dbReference type="Proteomes" id="UP001347796">
    <property type="component" value="Unassembled WGS sequence"/>
</dbReference>
<keyword evidence="3" id="KW-1133">Transmembrane helix</keyword>
<comment type="subcellular location">
    <subcellularLocation>
        <location evidence="1">Membrane</location>
    </subcellularLocation>
</comment>
<keyword evidence="5" id="KW-0732">Signal</keyword>
<dbReference type="PANTHER" id="PTHR44755">
    <property type="entry name" value="NATRIURETIC PEPTIDE RECEPTOR 3-RELATED"/>
    <property type="match status" value="1"/>
</dbReference>
<dbReference type="Pfam" id="PF01094">
    <property type="entry name" value="ANF_receptor"/>
    <property type="match status" value="1"/>
</dbReference>
<protein>
    <recommendedName>
        <fullName evidence="6">Receptor ligand binding region domain-containing protein</fullName>
    </recommendedName>
</protein>